<name>A0A1S1N358_9GAMM</name>
<dbReference type="SUPFAM" id="SSF56436">
    <property type="entry name" value="C-type lectin-like"/>
    <property type="match status" value="1"/>
</dbReference>
<feature type="chain" id="PRO_5010379684" description="Sulfatase-modifying factor enzyme-like domain-containing protein" evidence="1">
    <location>
        <begin position="22"/>
        <end position="532"/>
    </location>
</feature>
<dbReference type="Proteomes" id="UP000180253">
    <property type="component" value="Unassembled WGS sequence"/>
</dbReference>
<feature type="domain" description="Sulfatase-modifying factor enzyme-like" evidence="2">
    <location>
        <begin position="42"/>
        <end position="244"/>
    </location>
</feature>
<comment type="caution">
    <text evidence="3">The sequence shown here is derived from an EMBL/GenBank/DDBJ whole genome shotgun (WGS) entry which is preliminary data.</text>
</comment>
<dbReference type="EMBL" id="MNAN01000035">
    <property type="protein sequence ID" value="OHU93892.1"/>
    <property type="molecule type" value="Genomic_DNA"/>
</dbReference>
<evidence type="ECO:0000313" key="3">
    <source>
        <dbReference type="EMBL" id="OHU93892.1"/>
    </source>
</evidence>
<dbReference type="InterPro" id="IPR016187">
    <property type="entry name" value="CTDL_fold"/>
</dbReference>
<dbReference type="OrthoDB" id="9768004at2"/>
<dbReference type="InterPro" id="IPR042095">
    <property type="entry name" value="SUMF_sf"/>
</dbReference>
<dbReference type="GO" id="GO:0120147">
    <property type="term" value="F:formylglycine-generating oxidase activity"/>
    <property type="evidence" value="ECO:0007669"/>
    <property type="project" value="TreeGrafter"/>
</dbReference>
<dbReference type="Pfam" id="PF03781">
    <property type="entry name" value="FGE-sulfatase"/>
    <property type="match status" value="1"/>
</dbReference>
<evidence type="ECO:0000256" key="1">
    <source>
        <dbReference type="SAM" id="SignalP"/>
    </source>
</evidence>
<dbReference type="STRING" id="327939.BIW53_16780"/>
<feature type="signal peptide" evidence="1">
    <location>
        <begin position="1"/>
        <end position="21"/>
    </location>
</feature>
<dbReference type="SUPFAM" id="SSF49265">
    <property type="entry name" value="Fibronectin type III"/>
    <property type="match status" value="1"/>
</dbReference>
<keyword evidence="1" id="KW-0732">Signal</keyword>
<dbReference type="Gene3D" id="3.90.1580.10">
    <property type="entry name" value="paralog of FGE (formylglycine-generating enzyme)"/>
    <property type="match status" value="1"/>
</dbReference>
<dbReference type="InterPro" id="IPR051043">
    <property type="entry name" value="Sulfatase_Mod_Factor_Kinase"/>
</dbReference>
<dbReference type="Gene3D" id="2.60.40.10">
    <property type="entry name" value="Immunoglobulins"/>
    <property type="match status" value="1"/>
</dbReference>
<accession>A0A1S1N358</accession>
<gene>
    <name evidence="3" type="ORF">BIW53_16780</name>
</gene>
<sequence length="532" mass="60422">MKHFLLTLIVTASTGVSSVHAMSKDDVIEPILQRIPASEGLKGHDFYMSKYEVTVAQFSQFVADTGYQVPKNCMAFTDKRWPDPENPASWDLPEFIKNPYRPAVCTGIQGALDYAKWLAEKTKKPYKLPSESQWRYAALAGKTGRMAFADDFKQTEICEYENTEDIANIAGFKKHHKVRYKRSADCNDGAIYHTVVGMYRPNQFGLYDMMGNVREFTRTCHEYTDSQRKECKQYVVAGEAWHWQPRGANVQDWIDRDFQGGLEGIRLVLEADGHGSVSAATMKFSEQLKNAQHAQRQHLDKLKMIPATPVGVKVWSDNNKSINISWLDVEGDGVKYAVYRAISDPANGHATRFTLLADELKSPEYTDITVPEQAYVRYQVFSYNDQGEGLGSQIVAHGKAKIFKDNERIEAEHFFDGQYYWISKRDTATVAGFSDNPDHFPTGIKPHKPAWVRLGFEVKQSKLAVLTFRAQADQATRFELWQGAHLVGRYDIPKGDKLATYSGAATLVASKAPLEIRMDTPFWFELDWLEFK</sequence>
<reference evidence="3 4" key="1">
    <citation type="submission" date="2016-10" db="EMBL/GenBank/DDBJ databases">
        <title>Pseudoalteromonas amylolytica sp. nov., isolated from the surface seawater.</title>
        <authorList>
            <person name="Wu Y.-H."/>
            <person name="Cheng H."/>
            <person name="Jin X.-B."/>
            <person name="Wang C.-S."/>
            <person name="Xu X.-W."/>
        </authorList>
    </citation>
    <scope>NUCLEOTIDE SEQUENCE [LARGE SCALE GENOMIC DNA]</scope>
    <source>
        <strain evidence="3 4">JCM 12483</strain>
    </source>
</reference>
<proteinExistence type="predicted"/>
<protein>
    <recommendedName>
        <fullName evidence="2">Sulfatase-modifying factor enzyme-like domain-containing protein</fullName>
    </recommendedName>
</protein>
<keyword evidence="4" id="KW-1185">Reference proteome</keyword>
<dbReference type="AlphaFoldDB" id="A0A1S1N358"/>
<dbReference type="InterPro" id="IPR005532">
    <property type="entry name" value="SUMF_dom"/>
</dbReference>
<organism evidence="3 4">
    <name type="scientific">Pseudoalteromonas byunsanensis</name>
    <dbReference type="NCBI Taxonomy" id="327939"/>
    <lineage>
        <taxon>Bacteria</taxon>
        <taxon>Pseudomonadati</taxon>
        <taxon>Pseudomonadota</taxon>
        <taxon>Gammaproteobacteria</taxon>
        <taxon>Alteromonadales</taxon>
        <taxon>Pseudoalteromonadaceae</taxon>
        <taxon>Pseudoalteromonas</taxon>
    </lineage>
</organism>
<evidence type="ECO:0000313" key="4">
    <source>
        <dbReference type="Proteomes" id="UP000180253"/>
    </source>
</evidence>
<dbReference type="InterPro" id="IPR013783">
    <property type="entry name" value="Ig-like_fold"/>
</dbReference>
<dbReference type="PANTHER" id="PTHR23150:SF19">
    <property type="entry name" value="FORMYLGLYCINE-GENERATING ENZYME"/>
    <property type="match status" value="1"/>
</dbReference>
<dbReference type="InterPro" id="IPR036116">
    <property type="entry name" value="FN3_sf"/>
</dbReference>
<dbReference type="PANTHER" id="PTHR23150">
    <property type="entry name" value="SULFATASE MODIFYING FACTOR 1, 2"/>
    <property type="match status" value="1"/>
</dbReference>
<dbReference type="RefSeq" id="WP_070993185.1">
    <property type="nucleotide sequence ID" value="NZ_CBCSHD010000004.1"/>
</dbReference>
<evidence type="ECO:0000259" key="2">
    <source>
        <dbReference type="Pfam" id="PF03781"/>
    </source>
</evidence>